<protein>
    <recommendedName>
        <fullName evidence="3">PPC domain-containing protein</fullName>
    </recommendedName>
</protein>
<evidence type="ECO:0000313" key="2">
    <source>
        <dbReference type="Proteomes" id="UP001235939"/>
    </source>
</evidence>
<accession>A0ABY6LCW6</accession>
<dbReference type="Proteomes" id="UP001235939">
    <property type="component" value="Chromosome 16"/>
</dbReference>
<evidence type="ECO:0008006" key="3">
    <source>
        <dbReference type="Google" id="ProtNLM"/>
    </source>
</evidence>
<reference evidence="1 2" key="1">
    <citation type="submission" date="2022-01" db="EMBL/GenBank/DDBJ databases">
        <title>A chromosomal length assembly of Cordylochernes scorpioides.</title>
        <authorList>
            <person name="Zeh D."/>
            <person name="Zeh J."/>
        </authorList>
    </citation>
    <scope>NUCLEOTIDE SEQUENCE [LARGE SCALE GENOMIC DNA]</scope>
    <source>
        <strain evidence="1">IN4F17</strain>
        <tissue evidence="1">Whole Body</tissue>
    </source>
</reference>
<proteinExistence type="predicted"/>
<gene>
    <name evidence="1" type="ORF">LAZ67_16000030</name>
</gene>
<dbReference type="EMBL" id="CP092878">
    <property type="protein sequence ID" value="UYV78076.1"/>
    <property type="molecule type" value="Genomic_DNA"/>
</dbReference>
<evidence type="ECO:0000313" key="1">
    <source>
        <dbReference type="EMBL" id="UYV78076.1"/>
    </source>
</evidence>
<organism evidence="1 2">
    <name type="scientific">Cordylochernes scorpioides</name>
    <dbReference type="NCBI Taxonomy" id="51811"/>
    <lineage>
        <taxon>Eukaryota</taxon>
        <taxon>Metazoa</taxon>
        <taxon>Ecdysozoa</taxon>
        <taxon>Arthropoda</taxon>
        <taxon>Chelicerata</taxon>
        <taxon>Arachnida</taxon>
        <taxon>Pseudoscorpiones</taxon>
        <taxon>Cheliferoidea</taxon>
        <taxon>Chernetidae</taxon>
        <taxon>Cordylochernes</taxon>
    </lineage>
</organism>
<keyword evidence="2" id="KW-1185">Reference proteome</keyword>
<sequence length="145" mass="15865">MVWKKPEESAPKKAKFTISAGKVMAMENFKWEIFTHPPYSPELPQATSIFIQHSSGTLEASTLRMMTKCRRSHHIGGQINLIGGLSHLIGGQIHLIGGHSYLIGGQIHLIGGQSHLIGVEVILLVDRSDFTLNKGHFTGIGGQRC</sequence>
<name>A0ABY6LCW6_9ARAC</name>